<evidence type="ECO:0000256" key="1">
    <source>
        <dbReference type="ARBA" id="ARBA00006739"/>
    </source>
</evidence>
<sequence>MHPKISVIVPVYKVEPYLKMCIDSILAQTFTDFELILVNDGSPDRCGIICDRYAKKDSRITVIHKENGGLSSARNAGIKIARGKYIGFVDSDDYIDKKMYEILYDIAELHSSDVVLCDFKKVNVHDTYSKNMHNNDLHISHYSNIEALYQLYPQKQAVDMVNEDNDIKWIIICNKLYKREIFEKLIFKEGRIHEDEFIIHQILYNCKKVTYIAASLYYYVQSPNSIMRSIYTKRKLDKVYALKERADYFMKIEEDTLLHLAYKSFLESFFWNYFTAKLELKNDKQELKQLKNTFASSISLLLINPLIGWKQKIYCLLFVINPFN</sequence>
<evidence type="ECO:0000313" key="5">
    <source>
        <dbReference type="EMBL" id="MBS4197580.1"/>
    </source>
</evidence>
<dbReference type="RefSeq" id="WP_213126799.1">
    <property type="nucleotide sequence ID" value="NZ_JAGYPG010000004.1"/>
</dbReference>
<dbReference type="EMBL" id="JAGYPG010000004">
    <property type="protein sequence ID" value="MBS4197580.1"/>
    <property type="molecule type" value="Genomic_DNA"/>
</dbReference>
<accession>A0A942TGJ4</accession>
<comment type="caution">
    <text evidence="5">The sequence shown here is derived from an EMBL/GenBank/DDBJ whole genome shotgun (WGS) entry which is preliminary data.</text>
</comment>
<dbReference type="InterPro" id="IPR001173">
    <property type="entry name" value="Glyco_trans_2-like"/>
</dbReference>
<gene>
    <name evidence="5" type="ORF">KHA97_21270</name>
</gene>
<reference evidence="5 6" key="1">
    <citation type="submission" date="2021-05" db="EMBL/GenBank/DDBJ databases">
        <title>Novel Bacillus species.</title>
        <authorList>
            <person name="Liu G."/>
        </authorList>
    </citation>
    <scope>NUCLEOTIDE SEQUENCE [LARGE SCALE GENOMIC DNA]</scope>
    <source>
        <strain evidence="6">FJAT-49780</strain>
    </source>
</reference>
<dbReference type="Proteomes" id="UP000681414">
    <property type="component" value="Unassembled WGS sequence"/>
</dbReference>
<dbReference type="AlphaFoldDB" id="A0A942TGJ4"/>
<proteinExistence type="inferred from homology"/>
<name>A0A942TGJ4_9BACI</name>
<dbReference type="SUPFAM" id="SSF53448">
    <property type="entry name" value="Nucleotide-diphospho-sugar transferases"/>
    <property type="match status" value="1"/>
</dbReference>
<keyword evidence="6" id="KW-1185">Reference proteome</keyword>
<keyword evidence="3 5" id="KW-0808">Transferase</keyword>
<dbReference type="InterPro" id="IPR029044">
    <property type="entry name" value="Nucleotide-diphossugar_trans"/>
</dbReference>
<feature type="domain" description="Glycosyltransferase 2-like" evidence="4">
    <location>
        <begin position="6"/>
        <end position="185"/>
    </location>
</feature>
<protein>
    <submittedName>
        <fullName evidence="5">Glycosyltransferase</fullName>
        <ecNumber evidence="5">2.4.-.-</ecNumber>
    </submittedName>
</protein>
<organism evidence="5 6">
    <name type="scientific">Lederbergia citri</name>
    <dbReference type="NCBI Taxonomy" id="2833580"/>
    <lineage>
        <taxon>Bacteria</taxon>
        <taxon>Bacillati</taxon>
        <taxon>Bacillota</taxon>
        <taxon>Bacilli</taxon>
        <taxon>Bacillales</taxon>
        <taxon>Bacillaceae</taxon>
        <taxon>Lederbergia</taxon>
    </lineage>
</organism>
<dbReference type="EC" id="2.4.-.-" evidence="5"/>
<dbReference type="Pfam" id="PF00535">
    <property type="entry name" value="Glycos_transf_2"/>
    <property type="match status" value="1"/>
</dbReference>
<evidence type="ECO:0000256" key="3">
    <source>
        <dbReference type="ARBA" id="ARBA00022679"/>
    </source>
</evidence>
<evidence type="ECO:0000256" key="2">
    <source>
        <dbReference type="ARBA" id="ARBA00022676"/>
    </source>
</evidence>
<evidence type="ECO:0000259" key="4">
    <source>
        <dbReference type="Pfam" id="PF00535"/>
    </source>
</evidence>
<dbReference type="Gene3D" id="3.90.550.10">
    <property type="entry name" value="Spore Coat Polysaccharide Biosynthesis Protein SpsA, Chain A"/>
    <property type="match status" value="1"/>
</dbReference>
<comment type="similarity">
    <text evidence="1">Belongs to the glycosyltransferase 2 family.</text>
</comment>
<dbReference type="PANTHER" id="PTHR22916">
    <property type="entry name" value="GLYCOSYLTRANSFERASE"/>
    <property type="match status" value="1"/>
</dbReference>
<dbReference type="CDD" id="cd00761">
    <property type="entry name" value="Glyco_tranf_GTA_type"/>
    <property type="match status" value="1"/>
</dbReference>
<dbReference type="PANTHER" id="PTHR22916:SF51">
    <property type="entry name" value="GLYCOSYLTRANSFERASE EPSH-RELATED"/>
    <property type="match status" value="1"/>
</dbReference>
<dbReference type="GO" id="GO:0016757">
    <property type="term" value="F:glycosyltransferase activity"/>
    <property type="evidence" value="ECO:0007669"/>
    <property type="project" value="UniProtKB-KW"/>
</dbReference>
<keyword evidence="2 5" id="KW-0328">Glycosyltransferase</keyword>
<evidence type="ECO:0000313" key="6">
    <source>
        <dbReference type="Proteomes" id="UP000681414"/>
    </source>
</evidence>